<evidence type="ECO:0000313" key="3">
    <source>
        <dbReference type="Proteomes" id="UP000762676"/>
    </source>
</evidence>
<evidence type="ECO:0000313" key="2">
    <source>
        <dbReference type="EMBL" id="GFS19313.1"/>
    </source>
</evidence>
<proteinExistence type="predicted"/>
<feature type="region of interest" description="Disordered" evidence="1">
    <location>
        <begin position="157"/>
        <end position="195"/>
    </location>
</feature>
<accession>A0AAV4JCA0</accession>
<organism evidence="2 3">
    <name type="scientific">Elysia marginata</name>
    <dbReference type="NCBI Taxonomy" id="1093978"/>
    <lineage>
        <taxon>Eukaryota</taxon>
        <taxon>Metazoa</taxon>
        <taxon>Spiralia</taxon>
        <taxon>Lophotrochozoa</taxon>
        <taxon>Mollusca</taxon>
        <taxon>Gastropoda</taxon>
        <taxon>Heterobranchia</taxon>
        <taxon>Euthyneura</taxon>
        <taxon>Panpulmonata</taxon>
        <taxon>Sacoglossa</taxon>
        <taxon>Placobranchoidea</taxon>
        <taxon>Plakobranchidae</taxon>
        <taxon>Elysia</taxon>
    </lineage>
</organism>
<name>A0AAV4JCA0_9GAST</name>
<reference evidence="2 3" key="1">
    <citation type="journal article" date="2021" name="Elife">
        <title>Chloroplast acquisition without the gene transfer in kleptoplastic sea slugs, Plakobranchus ocellatus.</title>
        <authorList>
            <person name="Maeda T."/>
            <person name="Takahashi S."/>
            <person name="Yoshida T."/>
            <person name="Shimamura S."/>
            <person name="Takaki Y."/>
            <person name="Nagai Y."/>
            <person name="Toyoda A."/>
            <person name="Suzuki Y."/>
            <person name="Arimoto A."/>
            <person name="Ishii H."/>
            <person name="Satoh N."/>
            <person name="Nishiyama T."/>
            <person name="Hasebe M."/>
            <person name="Maruyama T."/>
            <person name="Minagawa J."/>
            <person name="Obokata J."/>
            <person name="Shigenobu S."/>
        </authorList>
    </citation>
    <scope>NUCLEOTIDE SEQUENCE [LARGE SCALE GENOMIC DNA]</scope>
</reference>
<protein>
    <submittedName>
        <fullName evidence="2">Uncharacterized protein</fullName>
    </submittedName>
</protein>
<feature type="compositionally biased region" description="Acidic residues" evidence="1">
    <location>
        <begin position="160"/>
        <end position="195"/>
    </location>
</feature>
<dbReference type="EMBL" id="BMAT01006758">
    <property type="protein sequence ID" value="GFS19313.1"/>
    <property type="molecule type" value="Genomic_DNA"/>
</dbReference>
<gene>
    <name evidence="2" type="ORF">ElyMa_003286100</name>
</gene>
<evidence type="ECO:0000256" key="1">
    <source>
        <dbReference type="SAM" id="MobiDB-lite"/>
    </source>
</evidence>
<keyword evidence="3" id="KW-1185">Reference proteome</keyword>
<dbReference type="Proteomes" id="UP000762676">
    <property type="component" value="Unassembled WGS sequence"/>
</dbReference>
<comment type="caution">
    <text evidence="2">The sequence shown here is derived from an EMBL/GenBank/DDBJ whole genome shotgun (WGS) entry which is preliminary data.</text>
</comment>
<dbReference type="AlphaFoldDB" id="A0AAV4JCA0"/>
<sequence length="195" mass="22328">MSYPASQSAWTTTYNNTCTTKASRTACSTASTTCNNQEIKNNATVARKKADVMCESDGLAFYRRIYSESANCVGNNTATTLANSNRQTCKNQHERTITESMTDTQKCNLLNATRMCDRNYVGDMCGDLFRWMIDAMWMTYLEVFYKNCRTSNTIKKFDKDEEEDDDVDDDDDDYDDDDDDEDGDDEDKEEEKDLL</sequence>